<evidence type="ECO:0000313" key="13">
    <source>
        <dbReference type="Proteomes" id="UP000198806"/>
    </source>
</evidence>
<reference evidence="12 13" key="1">
    <citation type="submission" date="2016-10" db="EMBL/GenBank/DDBJ databases">
        <authorList>
            <person name="de Groot N.N."/>
        </authorList>
    </citation>
    <scope>NUCLEOTIDE SEQUENCE [LARGE SCALE GENOMIC DNA]</scope>
    <source>
        <strain evidence="12 13">DSM 1283</strain>
    </source>
</reference>
<keyword evidence="4" id="KW-0133">Cell shape</keyword>
<keyword evidence="10" id="KW-1133">Transmembrane helix</keyword>
<dbReference type="AlphaFoldDB" id="A0A1I5ISQ9"/>
<protein>
    <submittedName>
        <fullName evidence="12">D-alanyl-D-alanine carboxypeptidase (Penicillin-binding protein 5/6)</fullName>
    </submittedName>
</protein>
<dbReference type="GO" id="GO:0009252">
    <property type="term" value="P:peptidoglycan biosynthetic process"/>
    <property type="evidence" value="ECO:0007669"/>
    <property type="project" value="UniProtKB-KW"/>
</dbReference>
<dbReference type="GO" id="GO:0008360">
    <property type="term" value="P:regulation of cell shape"/>
    <property type="evidence" value="ECO:0007669"/>
    <property type="project" value="UniProtKB-KW"/>
</dbReference>
<organism evidence="12 13">
    <name type="scientific">Anaerocolumna aminovalerica</name>
    <dbReference type="NCBI Taxonomy" id="1527"/>
    <lineage>
        <taxon>Bacteria</taxon>
        <taxon>Bacillati</taxon>
        <taxon>Bacillota</taxon>
        <taxon>Clostridia</taxon>
        <taxon>Lachnospirales</taxon>
        <taxon>Lachnospiraceae</taxon>
        <taxon>Anaerocolumna</taxon>
    </lineage>
</organism>
<feature type="active site" description="Acyl-ester intermediate" evidence="7">
    <location>
        <position position="70"/>
    </location>
</feature>
<evidence type="ECO:0000256" key="8">
    <source>
        <dbReference type="PIRSR" id="PIRSR618044-2"/>
    </source>
</evidence>
<gene>
    <name evidence="12" type="ORF">SAMN04489757_1514</name>
</gene>
<dbReference type="GO" id="GO:0009002">
    <property type="term" value="F:serine-type D-Ala-D-Ala carboxypeptidase activity"/>
    <property type="evidence" value="ECO:0007669"/>
    <property type="project" value="InterPro"/>
</dbReference>
<evidence type="ECO:0000256" key="2">
    <source>
        <dbReference type="ARBA" id="ARBA00022729"/>
    </source>
</evidence>
<dbReference type="InterPro" id="IPR018044">
    <property type="entry name" value="Peptidase_S11"/>
</dbReference>
<keyword evidence="12" id="KW-0645">Protease</keyword>
<feature type="binding site" evidence="8">
    <location>
        <position position="240"/>
    </location>
    <ligand>
        <name>substrate</name>
    </ligand>
</feature>
<feature type="transmembrane region" description="Helical" evidence="10">
    <location>
        <begin position="417"/>
        <end position="438"/>
    </location>
</feature>
<evidence type="ECO:0000256" key="1">
    <source>
        <dbReference type="ARBA" id="ARBA00007164"/>
    </source>
</evidence>
<dbReference type="RefSeq" id="WP_091688818.1">
    <property type="nucleotide sequence ID" value="NZ_BAABFM010000041.1"/>
</dbReference>
<keyword evidence="5" id="KW-0573">Peptidoglycan synthesis</keyword>
<sequence>MKVTRKIITFLLIIYIEITNILTLNALAASNDSKWPKGPSVTAESAILMDVNTGTILFEKNPHKQLYPASITKIMTTLLALENSNLSDTVTYSKSAIYNLRYDSSKIYANVGEKLTVEQSLYGIMLASAGDCSNGIAEHISGSIEAFADLMNKKAEDLGCQNTHFVNPHGMPDDNHYTSAYDMALITKAALQYEQFRKIAGAKKYTIPPTNLQKESRYLTNHHKMLIKSNYTYEGCEGGKTGYTVASGYTLVTYAKRGDMELLCVILKDAATEHYTDTAKLFDWGFKNFKSLNISSYLSENQLSNYTLFDKAALKADDGADYVIEIDKNSSILIPKTASFDDLKPTFIKNYNKDTSIPTIRTISYTFSGKEVGSVAVNFIKISNSVEDNYNNLDNAEISIKNSASDVNYNKKRSISFIKIGLTIFVVIIFVSVTYLIIKKRK</sequence>
<dbReference type="Gene3D" id="3.40.710.10">
    <property type="entry name" value="DD-peptidase/beta-lactamase superfamily"/>
    <property type="match status" value="1"/>
</dbReference>
<keyword evidence="2" id="KW-0732">Signal</keyword>
<evidence type="ECO:0000313" key="12">
    <source>
        <dbReference type="EMBL" id="SFO63216.1"/>
    </source>
</evidence>
<evidence type="ECO:0000256" key="3">
    <source>
        <dbReference type="ARBA" id="ARBA00022801"/>
    </source>
</evidence>
<dbReference type="PRINTS" id="PR00725">
    <property type="entry name" value="DADACBPTASE1"/>
</dbReference>
<evidence type="ECO:0000256" key="9">
    <source>
        <dbReference type="RuleBase" id="RU004016"/>
    </source>
</evidence>
<feature type="active site" description="Proton acceptor" evidence="7">
    <location>
        <position position="73"/>
    </location>
</feature>
<dbReference type="GO" id="GO:0071555">
    <property type="term" value="P:cell wall organization"/>
    <property type="evidence" value="ECO:0007669"/>
    <property type="project" value="UniProtKB-KW"/>
</dbReference>
<evidence type="ECO:0000256" key="7">
    <source>
        <dbReference type="PIRSR" id="PIRSR618044-1"/>
    </source>
</evidence>
<evidence type="ECO:0000256" key="5">
    <source>
        <dbReference type="ARBA" id="ARBA00022984"/>
    </source>
</evidence>
<dbReference type="SUPFAM" id="SSF56601">
    <property type="entry name" value="beta-lactamase/transpeptidase-like"/>
    <property type="match status" value="1"/>
</dbReference>
<dbReference type="Pfam" id="PF00768">
    <property type="entry name" value="Peptidase_S11"/>
    <property type="match status" value="1"/>
</dbReference>
<feature type="domain" description="Peptidase S11 D-alanyl-D-alanine carboxypeptidase A N-terminal" evidence="11">
    <location>
        <begin position="37"/>
        <end position="269"/>
    </location>
</feature>
<dbReference type="EMBL" id="FOWD01000051">
    <property type="protein sequence ID" value="SFO63216.1"/>
    <property type="molecule type" value="Genomic_DNA"/>
</dbReference>
<dbReference type="PANTHER" id="PTHR21581">
    <property type="entry name" value="D-ALANYL-D-ALANINE CARBOXYPEPTIDASE"/>
    <property type="match status" value="1"/>
</dbReference>
<keyword evidence="3" id="KW-0378">Hydrolase</keyword>
<dbReference type="InterPro" id="IPR012338">
    <property type="entry name" value="Beta-lactam/transpept-like"/>
</dbReference>
<dbReference type="STRING" id="1527.SAMN04489757_1514"/>
<feature type="active site" evidence="7">
    <location>
        <position position="128"/>
    </location>
</feature>
<keyword evidence="6" id="KW-0961">Cell wall biogenesis/degradation</keyword>
<proteinExistence type="inferred from homology"/>
<dbReference type="GO" id="GO:0006508">
    <property type="term" value="P:proteolysis"/>
    <property type="evidence" value="ECO:0007669"/>
    <property type="project" value="InterPro"/>
</dbReference>
<evidence type="ECO:0000256" key="4">
    <source>
        <dbReference type="ARBA" id="ARBA00022960"/>
    </source>
</evidence>
<keyword evidence="10" id="KW-0812">Transmembrane</keyword>
<evidence type="ECO:0000256" key="10">
    <source>
        <dbReference type="SAM" id="Phobius"/>
    </source>
</evidence>
<dbReference type="Proteomes" id="UP000198806">
    <property type="component" value="Unassembled WGS sequence"/>
</dbReference>
<comment type="similarity">
    <text evidence="1 9">Belongs to the peptidase S11 family.</text>
</comment>
<keyword evidence="13" id="KW-1185">Reference proteome</keyword>
<dbReference type="PANTHER" id="PTHR21581:SF33">
    <property type="entry name" value="D-ALANYL-D-ALANINE CARBOXYPEPTIDASE DACB"/>
    <property type="match status" value="1"/>
</dbReference>
<accession>A0A1I5ISQ9</accession>
<feature type="transmembrane region" description="Helical" evidence="10">
    <location>
        <begin position="7"/>
        <end position="28"/>
    </location>
</feature>
<dbReference type="OrthoDB" id="9791132at2"/>
<dbReference type="InterPro" id="IPR001967">
    <property type="entry name" value="Peptidase_S11_N"/>
</dbReference>
<evidence type="ECO:0000259" key="11">
    <source>
        <dbReference type="Pfam" id="PF00768"/>
    </source>
</evidence>
<keyword evidence="10" id="KW-0472">Membrane</keyword>
<keyword evidence="12" id="KW-0121">Carboxypeptidase</keyword>
<name>A0A1I5ISQ9_9FIRM</name>
<evidence type="ECO:0000256" key="6">
    <source>
        <dbReference type="ARBA" id="ARBA00023316"/>
    </source>
</evidence>